<dbReference type="EMBL" id="JBHSFP010000034">
    <property type="protein sequence ID" value="MFC4535666.1"/>
    <property type="molecule type" value="Genomic_DNA"/>
</dbReference>
<comment type="caution">
    <text evidence="1">The sequence shown here is derived from an EMBL/GenBank/DDBJ whole genome shotgun (WGS) entry which is preliminary data.</text>
</comment>
<protein>
    <submittedName>
        <fullName evidence="1">Uncharacterized protein</fullName>
    </submittedName>
</protein>
<sequence>MAHTHPYPEPALQEVIDRNRTARQLITAFSSTTLTLADIWQHVTTALDDTLTLAAQITSLHAELSRVHRQRADIIAAARATLAAHHDGEADPLFYLRDELTAQHADEARRGEGG</sequence>
<evidence type="ECO:0000313" key="1">
    <source>
        <dbReference type="EMBL" id="MFC4535666.1"/>
    </source>
</evidence>
<dbReference type="Proteomes" id="UP001596004">
    <property type="component" value="Unassembled WGS sequence"/>
</dbReference>
<gene>
    <name evidence="1" type="ORF">ACFO60_33300</name>
</gene>
<dbReference type="RefSeq" id="WP_380848671.1">
    <property type="nucleotide sequence ID" value="NZ_JBHSFP010000034.1"/>
</dbReference>
<accession>A0ABV9CRN6</accession>
<name>A0ABV9CRN6_9ACTN</name>
<keyword evidence="2" id="KW-1185">Reference proteome</keyword>
<reference evidence="2" key="1">
    <citation type="journal article" date="2019" name="Int. J. Syst. Evol. Microbiol.">
        <title>The Global Catalogue of Microorganisms (GCM) 10K type strain sequencing project: providing services to taxonomists for standard genome sequencing and annotation.</title>
        <authorList>
            <consortium name="The Broad Institute Genomics Platform"/>
            <consortium name="The Broad Institute Genome Sequencing Center for Infectious Disease"/>
            <person name="Wu L."/>
            <person name="Ma J."/>
        </authorList>
    </citation>
    <scope>NUCLEOTIDE SEQUENCE [LARGE SCALE GENOMIC DNA]</scope>
    <source>
        <strain evidence="2">CGMCC 4.7132</strain>
    </source>
</reference>
<evidence type="ECO:0000313" key="2">
    <source>
        <dbReference type="Proteomes" id="UP001596004"/>
    </source>
</evidence>
<organism evidence="1 2">
    <name type="scientific">Sphaerisporangium dianthi</name>
    <dbReference type="NCBI Taxonomy" id="1436120"/>
    <lineage>
        <taxon>Bacteria</taxon>
        <taxon>Bacillati</taxon>
        <taxon>Actinomycetota</taxon>
        <taxon>Actinomycetes</taxon>
        <taxon>Streptosporangiales</taxon>
        <taxon>Streptosporangiaceae</taxon>
        <taxon>Sphaerisporangium</taxon>
    </lineage>
</organism>
<proteinExistence type="predicted"/>